<dbReference type="AlphaFoldDB" id="A0A4Y2PCG7"/>
<organism evidence="2 3">
    <name type="scientific">Araneus ventricosus</name>
    <name type="common">Orbweaver spider</name>
    <name type="synonym">Epeira ventricosa</name>
    <dbReference type="NCBI Taxonomy" id="182803"/>
    <lineage>
        <taxon>Eukaryota</taxon>
        <taxon>Metazoa</taxon>
        <taxon>Ecdysozoa</taxon>
        <taxon>Arthropoda</taxon>
        <taxon>Chelicerata</taxon>
        <taxon>Arachnida</taxon>
        <taxon>Araneae</taxon>
        <taxon>Araneomorphae</taxon>
        <taxon>Entelegynae</taxon>
        <taxon>Araneoidea</taxon>
        <taxon>Araneidae</taxon>
        <taxon>Araneus</taxon>
    </lineage>
</organism>
<sequence>MREKSYLIGNNQSTLMPSIRAHCNRHVQNLRCKIKHKITQNNHTFIKALLSNTRKEATDQFLWQPQPMLTSDATQFSDSGRISEANDKFAGREGALPRTS</sequence>
<evidence type="ECO:0000313" key="2">
    <source>
        <dbReference type="EMBL" id="GBN49678.1"/>
    </source>
</evidence>
<dbReference type="EMBL" id="BGPR01011112">
    <property type="protein sequence ID" value="GBN49678.1"/>
    <property type="molecule type" value="Genomic_DNA"/>
</dbReference>
<comment type="caution">
    <text evidence="2">The sequence shown here is derived from an EMBL/GenBank/DDBJ whole genome shotgun (WGS) entry which is preliminary data.</text>
</comment>
<evidence type="ECO:0000256" key="1">
    <source>
        <dbReference type="SAM" id="MobiDB-lite"/>
    </source>
</evidence>
<dbReference type="Proteomes" id="UP000499080">
    <property type="component" value="Unassembled WGS sequence"/>
</dbReference>
<proteinExistence type="predicted"/>
<feature type="compositionally biased region" description="Polar residues" evidence="1">
    <location>
        <begin position="71"/>
        <end position="80"/>
    </location>
</feature>
<gene>
    <name evidence="2" type="ORF">AVEN_148039_1</name>
</gene>
<reference evidence="2 3" key="1">
    <citation type="journal article" date="2019" name="Sci. Rep.">
        <title>Orb-weaving spider Araneus ventricosus genome elucidates the spidroin gene catalogue.</title>
        <authorList>
            <person name="Kono N."/>
            <person name="Nakamura H."/>
            <person name="Ohtoshi R."/>
            <person name="Moran D.A.P."/>
            <person name="Shinohara A."/>
            <person name="Yoshida Y."/>
            <person name="Fujiwara M."/>
            <person name="Mori M."/>
            <person name="Tomita M."/>
            <person name="Arakawa K."/>
        </authorList>
    </citation>
    <scope>NUCLEOTIDE SEQUENCE [LARGE SCALE GENOMIC DNA]</scope>
</reference>
<accession>A0A4Y2PCG7</accession>
<feature type="region of interest" description="Disordered" evidence="1">
    <location>
        <begin position="71"/>
        <end position="100"/>
    </location>
</feature>
<evidence type="ECO:0000313" key="3">
    <source>
        <dbReference type="Proteomes" id="UP000499080"/>
    </source>
</evidence>
<protein>
    <submittedName>
        <fullName evidence="2">Uncharacterized protein</fullName>
    </submittedName>
</protein>
<keyword evidence="3" id="KW-1185">Reference proteome</keyword>
<name>A0A4Y2PCG7_ARAVE</name>